<evidence type="ECO:0008006" key="4">
    <source>
        <dbReference type="Google" id="ProtNLM"/>
    </source>
</evidence>
<dbReference type="AlphaFoldDB" id="A8LIK9"/>
<keyword evidence="1" id="KW-0812">Transmembrane</keyword>
<dbReference type="Proteomes" id="UP000006833">
    <property type="component" value="Chromosome"/>
</dbReference>
<feature type="transmembrane region" description="Helical" evidence="1">
    <location>
        <begin position="56"/>
        <end position="81"/>
    </location>
</feature>
<dbReference type="STRING" id="398580.Dshi_2717"/>
<keyword evidence="3" id="KW-1185">Reference proteome</keyword>
<accession>A8LIK9</accession>
<evidence type="ECO:0000313" key="2">
    <source>
        <dbReference type="EMBL" id="ABV94450.1"/>
    </source>
</evidence>
<reference evidence="3" key="1">
    <citation type="journal article" date="2010" name="ISME J.">
        <title>The complete genome sequence of the algal symbiont Dinoroseobacter shibae: a hitchhiker's guide to life in the sea.</title>
        <authorList>
            <person name="Wagner-Dobler I."/>
            <person name="Ballhausen B."/>
            <person name="Berger M."/>
            <person name="Brinkhoff T."/>
            <person name="Buchholz I."/>
            <person name="Bunk B."/>
            <person name="Cypionka H."/>
            <person name="Daniel R."/>
            <person name="Drepper T."/>
            <person name="Gerdts G."/>
            <person name="Hahnke S."/>
            <person name="Han C."/>
            <person name="Jahn D."/>
            <person name="Kalhoefer D."/>
            <person name="Kiss H."/>
            <person name="Klenk H.P."/>
            <person name="Kyrpides N."/>
            <person name="Liebl W."/>
            <person name="Liesegang H."/>
            <person name="Meincke L."/>
            <person name="Pati A."/>
            <person name="Petersen J."/>
            <person name="Piekarski T."/>
            <person name="Pommerenke C."/>
            <person name="Pradella S."/>
            <person name="Pukall R."/>
            <person name="Rabus R."/>
            <person name="Stackebrandt E."/>
            <person name="Thole S."/>
            <person name="Thompson L."/>
            <person name="Tielen P."/>
            <person name="Tomasch J."/>
            <person name="von Jan M."/>
            <person name="Wanphrut N."/>
            <person name="Wichels A."/>
            <person name="Zech H."/>
            <person name="Simon M."/>
        </authorList>
    </citation>
    <scope>NUCLEOTIDE SEQUENCE [LARGE SCALE GENOMIC DNA]</scope>
    <source>
        <strain evidence="3">DSM 16493 / NCIMB 14021 / DFL 12</strain>
    </source>
</reference>
<gene>
    <name evidence="2" type="ordered locus">Dshi_2717</name>
</gene>
<dbReference type="RefSeq" id="WP_012179378.1">
    <property type="nucleotide sequence ID" value="NC_009952.1"/>
</dbReference>
<evidence type="ECO:0000256" key="1">
    <source>
        <dbReference type="SAM" id="Phobius"/>
    </source>
</evidence>
<name>A8LIK9_DINSH</name>
<dbReference type="EMBL" id="CP000830">
    <property type="protein sequence ID" value="ABV94450.1"/>
    <property type="molecule type" value="Genomic_DNA"/>
</dbReference>
<dbReference type="HOGENOM" id="CLU_1545201_0_0_5"/>
<feature type="transmembrane region" description="Helical" evidence="1">
    <location>
        <begin position="12"/>
        <end position="36"/>
    </location>
</feature>
<feature type="transmembrane region" description="Helical" evidence="1">
    <location>
        <begin position="101"/>
        <end position="123"/>
    </location>
</feature>
<feature type="transmembrane region" description="Helical" evidence="1">
    <location>
        <begin position="143"/>
        <end position="160"/>
    </location>
</feature>
<keyword evidence="1" id="KW-1133">Transmembrane helix</keyword>
<protein>
    <recommendedName>
        <fullName evidence="4">DUF2975 domain-containing protein</fullName>
    </recommendedName>
</protein>
<evidence type="ECO:0000313" key="3">
    <source>
        <dbReference type="Proteomes" id="UP000006833"/>
    </source>
</evidence>
<proteinExistence type="predicted"/>
<dbReference type="KEGG" id="dsh:Dshi_2717"/>
<dbReference type="Pfam" id="PF11188">
    <property type="entry name" value="DUF2975"/>
    <property type="match status" value="1"/>
</dbReference>
<keyword evidence="1" id="KW-0472">Membrane</keyword>
<dbReference type="OrthoDB" id="7849390at2"/>
<organism evidence="2 3">
    <name type="scientific">Dinoroseobacter shibae (strain DSM 16493 / NCIMB 14021 / DFL 12)</name>
    <dbReference type="NCBI Taxonomy" id="398580"/>
    <lineage>
        <taxon>Bacteria</taxon>
        <taxon>Pseudomonadati</taxon>
        <taxon>Pseudomonadota</taxon>
        <taxon>Alphaproteobacteria</taxon>
        <taxon>Rhodobacterales</taxon>
        <taxon>Roseobacteraceae</taxon>
        <taxon>Dinoroseobacter</taxon>
    </lineage>
</organism>
<dbReference type="InterPro" id="IPR021354">
    <property type="entry name" value="DUF2975"/>
</dbReference>
<sequence length="173" mass="17784">MQTSLPPRLARLCTLLGHGCTLACALLIAGYGVVLVDPEPFLPPVETATGLTPGKRVALATLAAVILAPAGVALWTARGLFGRYGQGCVFSHCNAAAIRRIGAALLLGTGLAIAGRTAAVLILTHDNPPGARTLAVSFAGHDVLLGLLGALLMVMGWVLAEATRQADENRLFV</sequence>